<gene>
    <name evidence="1" type="ORF">LMANV2_50038</name>
</gene>
<evidence type="ECO:0000313" key="2">
    <source>
        <dbReference type="Proteomes" id="UP000234460"/>
    </source>
</evidence>
<proteinExistence type="predicted"/>
<protein>
    <submittedName>
        <fullName evidence="1">Uncharacterized protein</fullName>
    </submittedName>
</protein>
<comment type="caution">
    <text evidence="1">The sequence shown here is derived from an EMBL/GenBank/DDBJ whole genome shotgun (WGS) entry which is preliminary data.</text>
</comment>
<organism evidence="1 2">
    <name type="scientific">Leptospira interrogans serovar Manilae</name>
    <dbReference type="NCBI Taxonomy" id="214675"/>
    <lineage>
        <taxon>Bacteria</taxon>
        <taxon>Pseudomonadati</taxon>
        <taxon>Spirochaetota</taxon>
        <taxon>Spirochaetia</taxon>
        <taxon>Leptospirales</taxon>
        <taxon>Leptospiraceae</taxon>
        <taxon>Leptospira</taxon>
    </lineage>
</organism>
<reference evidence="1 2" key="1">
    <citation type="submission" date="2017-11" db="EMBL/GenBank/DDBJ databases">
        <authorList>
            <person name="Lechat P."/>
        </authorList>
    </citation>
    <scope>NUCLEOTIDE SEQUENCE [LARGE SCALE GENOMIC DNA]</scope>
    <source>
        <strain evidence="1">L495</strain>
    </source>
</reference>
<name>A0AAQ1P2F3_LEPIR</name>
<accession>A0AAQ1P2F3</accession>
<evidence type="ECO:0000313" key="1">
    <source>
        <dbReference type="EMBL" id="SOR62673.1"/>
    </source>
</evidence>
<sequence length="78" mass="9231">MLFSCIYEESVLLSDEIAIKENFNREENVICILYTVLALNFKTESFDKANSKIVLLENHILPPRDTPYFNKLWNFQRS</sequence>
<dbReference type="EMBL" id="OEJX01000045">
    <property type="protein sequence ID" value="SOR62673.1"/>
    <property type="molecule type" value="Genomic_DNA"/>
</dbReference>
<dbReference type="AlphaFoldDB" id="A0AAQ1P2F3"/>
<dbReference type="Proteomes" id="UP000234460">
    <property type="component" value="Chromosome LMANV2"/>
</dbReference>